<dbReference type="CDD" id="cd03039">
    <property type="entry name" value="GST_N_Sigma_like"/>
    <property type="match status" value="1"/>
</dbReference>
<sequence length="261" mass="30550">MIHTENETYSQSEINSQNEIDEINSQNEIDEINPDDNKSEKKGAVSGRDLVKRNYKLSYFDFNGRGELLRLIFAVSNTDYIDERIKFEDWKEKKINAPLKQVPILKVDDEPVLVQSMAIARYLATEMNLAGRDNYEKTKVDFVLDLCKEFMDHFAVYVAPEILFPSDEKEEIIEDFLNKIAKYFLQKIQILIQKFGTNGYAVGNEITVADLFIYDLVTNMIKLDPFILENYPNLKENRNQVEENQNLQSYFKEKRKSRNSN</sequence>
<dbReference type="InterPro" id="IPR010987">
    <property type="entry name" value="Glutathione-S-Trfase_C-like"/>
</dbReference>
<dbReference type="FunFam" id="1.20.1050.10:FF:000030">
    <property type="entry name" value="Glutathione S-transferase S1"/>
    <property type="match status" value="1"/>
</dbReference>
<dbReference type="InterPro" id="IPR004045">
    <property type="entry name" value="Glutathione_S-Trfase_N"/>
</dbReference>
<feature type="compositionally biased region" description="Polar residues" evidence="2">
    <location>
        <begin position="7"/>
        <end position="27"/>
    </location>
</feature>
<dbReference type="PANTHER" id="PTHR11571:SF150">
    <property type="entry name" value="GLUTATHIONE S-TRANSFERASE"/>
    <property type="match status" value="1"/>
</dbReference>
<dbReference type="Pfam" id="PF02798">
    <property type="entry name" value="GST_N"/>
    <property type="match status" value="1"/>
</dbReference>
<keyword evidence="5" id="KW-0808">Transferase</keyword>
<dbReference type="PROSITE" id="PS50404">
    <property type="entry name" value="GST_NTER"/>
    <property type="match status" value="1"/>
</dbReference>
<comment type="function">
    <text evidence="1">S-crystallins are structural components of squids and octopi eye lens. Contains relatively little if any GST activity.</text>
</comment>
<name>A0A3G2JSE7_9BILA</name>
<dbReference type="SUPFAM" id="SSF47616">
    <property type="entry name" value="GST C-terminal domain-like"/>
    <property type="match status" value="1"/>
</dbReference>
<evidence type="ECO:0000313" key="5">
    <source>
        <dbReference type="EMBL" id="AYN44508.1"/>
    </source>
</evidence>
<dbReference type="InterPro" id="IPR036282">
    <property type="entry name" value="Glutathione-S-Trfase_C_sf"/>
</dbReference>
<reference evidence="5" key="2">
    <citation type="submission" date="2018-04" db="EMBL/GenBank/DDBJ databases">
        <authorList>
            <person name="Lee J.-S."/>
        </authorList>
    </citation>
    <scope>NUCLEOTIDE SEQUENCE</scope>
</reference>
<dbReference type="SFLD" id="SFLDG00363">
    <property type="entry name" value="AMPS_(cytGST):_Alpha-__Mu-__Pi"/>
    <property type="match status" value="1"/>
</dbReference>
<dbReference type="SUPFAM" id="SSF52833">
    <property type="entry name" value="Thioredoxin-like"/>
    <property type="match status" value="1"/>
</dbReference>
<dbReference type="InterPro" id="IPR036249">
    <property type="entry name" value="Thioredoxin-like_sf"/>
</dbReference>
<accession>A0A3G2JSE7</accession>
<protein>
    <submittedName>
        <fullName evidence="5">Glutathione S-transferase S14</fullName>
    </submittedName>
</protein>
<dbReference type="InterPro" id="IPR050213">
    <property type="entry name" value="GST_superfamily"/>
</dbReference>
<evidence type="ECO:0000259" key="3">
    <source>
        <dbReference type="PROSITE" id="PS50404"/>
    </source>
</evidence>
<dbReference type="CDD" id="cd03192">
    <property type="entry name" value="GST_C_Sigma_like"/>
    <property type="match status" value="1"/>
</dbReference>
<evidence type="ECO:0000256" key="2">
    <source>
        <dbReference type="SAM" id="MobiDB-lite"/>
    </source>
</evidence>
<evidence type="ECO:0000256" key="1">
    <source>
        <dbReference type="ARBA" id="ARBA00049616"/>
    </source>
</evidence>
<dbReference type="Pfam" id="PF14497">
    <property type="entry name" value="GST_C_3"/>
    <property type="match status" value="1"/>
</dbReference>
<dbReference type="AlphaFoldDB" id="A0A3G2JSE7"/>
<feature type="domain" description="GST C-terminal" evidence="4">
    <location>
        <begin position="133"/>
        <end position="260"/>
    </location>
</feature>
<dbReference type="PANTHER" id="PTHR11571">
    <property type="entry name" value="GLUTATHIONE S-TRANSFERASE"/>
    <property type="match status" value="1"/>
</dbReference>
<dbReference type="Gene3D" id="1.20.1050.10">
    <property type="match status" value="1"/>
</dbReference>
<dbReference type="GO" id="GO:0004364">
    <property type="term" value="F:glutathione transferase activity"/>
    <property type="evidence" value="ECO:0007669"/>
    <property type="project" value="TreeGrafter"/>
</dbReference>
<organism evidence="5">
    <name type="scientific">Brachionus rotundiformis</name>
    <dbReference type="NCBI Taxonomy" id="96890"/>
    <lineage>
        <taxon>Eukaryota</taxon>
        <taxon>Metazoa</taxon>
        <taxon>Spiralia</taxon>
        <taxon>Gnathifera</taxon>
        <taxon>Rotifera</taxon>
        <taxon>Eurotatoria</taxon>
        <taxon>Monogononta</taxon>
        <taxon>Pseudotrocha</taxon>
        <taxon>Ploima</taxon>
        <taxon>Brachionidae</taxon>
        <taxon>Brachionus</taxon>
    </lineage>
</organism>
<feature type="domain" description="GST N-terminal" evidence="3">
    <location>
        <begin position="53"/>
        <end position="131"/>
    </location>
</feature>
<proteinExistence type="evidence at transcript level"/>
<dbReference type="FunFam" id="3.40.30.10:FF:000035">
    <property type="entry name" value="hematopoietic prostaglandin D synthase"/>
    <property type="match status" value="1"/>
</dbReference>
<dbReference type="SFLD" id="SFLDS00019">
    <property type="entry name" value="Glutathione_Transferase_(cytos"/>
    <property type="match status" value="1"/>
</dbReference>
<evidence type="ECO:0000259" key="4">
    <source>
        <dbReference type="PROSITE" id="PS50405"/>
    </source>
</evidence>
<dbReference type="InterPro" id="IPR040079">
    <property type="entry name" value="Glutathione_S-Trfase"/>
</dbReference>
<dbReference type="GO" id="GO:0006749">
    <property type="term" value="P:glutathione metabolic process"/>
    <property type="evidence" value="ECO:0007669"/>
    <property type="project" value="TreeGrafter"/>
</dbReference>
<dbReference type="Gene3D" id="3.40.30.10">
    <property type="entry name" value="Glutaredoxin"/>
    <property type="match status" value="1"/>
</dbReference>
<dbReference type="SFLD" id="SFLDG01205">
    <property type="entry name" value="AMPS.1"/>
    <property type="match status" value="1"/>
</dbReference>
<dbReference type="PROSITE" id="PS50405">
    <property type="entry name" value="GST_CTER"/>
    <property type="match status" value="1"/>
</dbReference>
<feature type="region of interest" description="Disordered" evidence="2">
    <location>
        <begin position="1"/>
        <end position="44"/>
    </location>
</feature>
<dbReference type="EMBL" id="MH189340">
    <property type="protein sequence ID" value="AYN44508.1"/>
    <property type="molecule type" value="mRNA"/>
</dbReference>
<reference evidence="5" key="1">
    <citation type="journal article" date="2018" name="Comp. Biochem. Physiol. Part D Genomics Proteomics">
        <title>Genome-wide identification of the entire 90 glutathione S-transferase (GST) subfamily genes in four rotifer Brachionus species and transcriptional modulation in response to endocrine disrupting chemicals.</title>
        <authorList>
            <person name="Park J.C."/>
            <person name="Kim D.H."/>
            <person name="Lee M.C."/>
            <person name="Han J."/>
            <person name="Kim H.J."/>
            <person name="Hagiwara A."/>
            <person name="Hwang U.K."/>
            <person name="Park H.G."/>
            <person name="Lee J.S."/>
        </authorList>
    </citation>
    <scope>NUCLEOTIDE SEQUENCE</scope>
</reference>
<dbReference type="InterPro" id="IPR004046">
    <property type="entry name" value="GST_C"/>
</dbReference>